<accession>A0A0B5D4Y7</accession>
<dbReference type="InterPro" id="IPR019270">
    <property type="entry name" value="DUF2283"/>
</dbReference>
<dbReference type="KEGG" id="chm:B842_10135"/>
<name>A0A0B5D4Y7_9CORY</name>
<keyword evidence="2" id="KW-1185">Reference proteome</keyword>
<organism evidence="1 2">
    <name type="scientific">Corynebacterium humireducens NBRC 106098 = DSM 45392</name>
    <dbReference type="NCBI Taxonomy" id="1223515"/>
    <lineage>
        <taxon>Bacteria</taxon>
        <taxon>Bacillati</taxon>
        <taxon>Actinomycetota</taxon>
        <taxon>Actinomycetes</taxon>
        <taxon>Mycobacteriales</taxon>
        <taxon>Corynebacteriaceae</taxon>
        <taxon>Corynebacterium</taxon>
    </lineage>
</organism>
<dbReference type="OrthoDB" id="2911799at2"/>
<dbReference type="STRING" id="1223515.B842_10135"/>
<sequence length="68" mass="7267">MNLSYDSTANSAYLPLSPGAQRTHRVVGGLALQGMNGEVIFDLDASGRIIGIEFDGARELLNPEVYQG</sequence>
<dbReference type="EMBL" id="CP005286">
    <property type="protein sequence ID" value="AJE33876.1"/>
    <property type="molecule type" value="Genomic_DNA"/>
</dbReference>
<reference evidence="1 2" key="1">
    <citation type="submission" date="2013-04" db="EMBL/GenBank/DDBJ databases">
        <title>Complete genome sequence of Corynebacterium humireducens DSM 45392(T), isolated from a wastewater-fed microbial fuel cell.</title>
        <authorList>
            <person name="Ruckert C."/>
            <person name="Albersmeier A."/>
            <person name="Kalinowski J."/>
        </authorList>
    </citation>
    <scope>NUCLEOTIDE SEQUENCE [LARGE SCALE GENOMIC DNA]</scope>
    <source>
        <strain evidence="2">MFC-5</strain>
    </source>
</reference>
<evidence type="ECO:0008006" key="3">
    <source>
        <dbReference type="Google" id="ProtNLM"/>
    </source>
</evidence>
<dbReference type="Proteomes" id="UP000031524">
    <property type="component" value="Chromosome"/>
</dbReference>
<dbReference type="HOGENOM" id="CLU_166740_3_0_11"/>
<proteinExistence type="predicted"/>
<dbReference type="Pfam" id="PF10049">
    <property type="entry name" value="DUF2283"/>
    <property type="match status" value="1"/>
</dbReference>
<protein>
    <recommendedName>
        <fullName evidence="3">DUF2283 domain-containing protein</fullName>
    </recommendedName>
</protein>
<gene>
    <name evidence="1" type="ORF">B842_10135</name>
</gene>
<dbReference type="AlphaFoldDB" id="A0A0B5D4Y7"/>
<dbReference type="RefSeq" id="WP_040086528.1">
    <property type="nucleotide sequence ID" value="NZ_BCSU01000005.1"/>
</dbReference>
<evidence type="ECO:0000313" key="2">
    <source>
        <dbReference type="Proteomes" id="UP000031524"/>
    </source>
</evidence>
<evidence type="ECO:0000313" key="1">
    <source>
        <dbReference type="EMBL" id="AJE33876.1"/>
    </source>
</evidence>